<feature type="region of interest" description="Disordered" evidence="1">
    <location>
        <begin position="1"/>
        <end position="23"/>
    </location>
</feature>
<dbReference type="AlphaFoldDB" id="A0A9P4MXZ3"/>
<dbReference type="EMBL" id="ML994025">
    <property type="protein sequence ID" value="KAF2200375.1"/>
    <property type="molecule type" value="Genomic_DNA"/>
</dbReference>
<dbReference type="OrthoDB" id="3796963at2759"/>
<evidence type="ECO:0000313" key="2">
    <source>
        <dbReference type="EMBL" id="KAF2200375.1"/>
    </source>
</evidence>
<dbReference type="Proteomes" id="UP000799536">
    <property type="component" value="Unassembled WGS sequence"/>
</dbReference>
<reference evidence="2" key="1">
    <citation type="journal article" date="2020" name="Stud. Mycol.">
        <title>101 Dothideomycetes genomes: a test case for predicting lifestyles and emergence of pathogens.</title>
        <authorList>
            <person name="Haridas S."/>
            <person name="Albert R."/>
            <person name="Binder M."/>
            <person name="Bloem J."/>
            <person name="Labutti K."/>
            <person name="Salamov A."/>
            <person name="Andreopoulos B."/>
            <person name="Baker S."/>
            <person name="Barry K."/>
            <person name="Bills G."/>
            <person name="Bluhm B."/>
            <person name="Cannon C."/>
            <person name="Castanera R."/>
            <person name="Culley D."/>
            <person name="Daum C."/>
            <person name="Ezra D."/>
            <person name="Gonzalez J."/>
            <person name="Henrissat B."/>
            <person name="Kuo A."/>
            <person name="Liang C."/>
            <person name="Lipzen A."/>
            <person name="Lutzoni F."/>
            <person name="Magnuson J."/>
            <person name="Mondo S."/>
            <person name="Nolan M."/>
            <person name="Ohm R."/>
            <person name="Pangilinan J."/>
            <person name="Park H.-J."/>
            <person name="Ramirez L."/>
            <person name="Alfaro M."/>
            <person name="Sun H."/>
            <person name="Tritt A."/>
            <person name="Yoshinaga Y."/>
            <person name="Zwiers L.-H."/>
            <person name="Turgeon B."/>
            <person name="Goodwin S."/>
            <person name="Spatafora J."/>
            <person name="Crous P."/>
            <person name="Grigoriev I."/>
        </authorList>
    </citation>
    <scope>NUCLEOTIDE SEQUENCE</scope>
    <source>
        <strain evidence="2">ATCC 74209</strain>
    </source>
</reference>
<feature type="compositionally biased region" description="Polar residues" evidence="1">
    <location>
        <begin position="78"/>
        <end position="91"/>
    </location>
</feature>
<gene>
    <name evidence="2" type="ORF">GQ43DRAFT_76670</name>
</gene>
<name>A0A9P4MXZ3_9PLEO</name>
<accession>A0A9P4MXZ3</accession>
<feature type="region of interest" description="Disordered" evidence="1">
    <location>
        <begin position="36"/>
        <end position="91"/>
    </location>
</feature>
<feature type="compositionally biased region" description="Low complexity" evidence="1">
    <location>
        <begin position="55"/>
        <end position="76"/>
    </location>
</feature>
<evidence type="ECO:0000256" key="1">
    <source>
        <dbReference type="SAM" id="MobiDB-lite"/>
    </source>
</evidence>
<organism evidence="2 3">
    <name type="scientific">Delitschia confertaspora ATCC 74209</name>
    <dbReference type="NCBI Taxonomy" id="1513339"/>
    <lineage>
        <taxon>Eukaryota</taxon>
        <taxon>Fungi</taxon>
        <taxon>Dikarya</taxon>
        <taxon>Ascomycota</taxon>
        <taxon>Pezizomycotina</taxon>
        <taxon>Dothideomycetes</taxon>
        <taxon>Pleosporomycetidae</taxon>
        <taxon>Pleosporales</taxon>
        <taxon>Delitschiaceae</taxon>
        <taxon>Delitschia</taxon>
    </lineage>
</organism>
<keyword evidence="3" id="KW-1185">Reference proteome</keyword>
<protein>
    <submittedName>
        <fullName evidence="2">Uncharacterized protein</fullName>
    </submittedName>
</protein>
<proteinExistence type="predicted"/>
<evidence type="ECO:0000313" key="3">
    <source>
        <dbReference type="Proteomes" id="UP000799536"/>
    </source>
</evidence>
<sequence length="116" mass="12841">MTSEETYIERPISYGRGGAGNLRRPSAVIQAREMLKNMHSNEEDAPSTHLRRSSIRTLHSSHSTSSTSPLDHTPPSMKATTSSTSGITKRTSIWKTPTCLLKRRSVVEEDEGSEVE</sequence>
<comment type="caution">
    <text evidence="2">The sequence shown here is derived from an EMBL/GenBank/DDBJ whole genome shotgun (WGS) entry which is preliminary data.</text>
</comment>